<gene>
    <name evidence="10" type="ORF">QWZ10_22535</name>
</gene>
<evidence type="ECO:0000256" key="4">
    <source>
        <dbReference type="ARBA" id="ARBA00022692"/>
    </source>
</evidence>
<keyword evidence="4 8" id="KW-0812">Transmembrane</keyword>
<evidence type="ECO:0000256" key="8">
    <source>
        <dbReference type="SAM" id="Phobius"/>
    </source>
</evidence>
<dbReference type="EMBL" id="JAUFRC010000002">
    <property type="protein sequence ID" value="MDN3713848.1"/>
    <property type="molecule type" value="Genomic_DNA"/>
</dbReference>
<feature type="transmembrane region" description="Helical" evidence="8">
    <location>
        <begin position="54"/>
        <end position="79"/>
    </location>
</feature>
<keyword evidence="11" id="KW-1185">Reference proteome</keyword>
<evidence type="ECO:0000256" key="3">
    <source>
        <dbReference type="ARBA" id="ARBA00022519"/>
    </source>
</evidence>
<accession>A0ABT8DAM2</accession>
<protein>
    <submittedName>
        <fullName evidence="10">TRAP transporter large permease subunit</fullName>
    </submittedName>
</protein>
<sequence length="210" mass="21838">MEPSTLVFIALAVFLLLGVEILTVIGIGAVLLTLITDQFPLLNISLTMFDSLNLFPLLALPLFVVTGDLIASGGIAAQIMRFSQSIVGWMRGGLALTTIVASGIFAAISGSNAATVATVGKVVLPEMSKQSYDRGFSAGTVAAGGVVGIIIPPSVSFVLYGVTTGVSVTDLFIAGIIPGLVMVGAMCVVAYLISRKRNYGERTPFPRVAW</sequence>
<keyword evidence="5 8" id="KW-1133">Transmembrane helix</keyword>
<comment type="caution">
    <text evidence="10">The sequence shown here is derived from an EMBL/GenBank/DDBJ whole genome shotgun (WGS) entry which is preliminary data.</text>
</comment>
<feature type="transmembrane region" description="Helical" evidence="8">
    <location>
        <begin position="136"/>
        <end position="159"/>
    </location>
</feature>
<evidence type="ECO:0000259" key="9">
    <source>
        <dbReference type="Pfam" id="PF06808"/>
    </source>
</evidence>
<keyword evidence="7" id="KW-0813">Transport</keyword>
<keyword evidence="6 8" id="KW-0472">Membrane</keyword>
<feature type="transmembrane region" description="Helical" evidence="8">
    <location>
        <begin position="6"/>
        <end position="34"/>
    </location>
</feature>
<proteinExistence type="predicted"/>
<evidence type="ECO:0000256" key="2">
    <source>
        <dbReference type="ARBA" id="ARBA00022475"/>
    </source>
</evidence>
<dbReference type="Pfam" id="PF06808">
    <property type="entry name" value="DctM"/>
    <property type="match status" value="1"/>
</dbReference>
<name>A0ABT8DAM2_9RHOB</name>
<keyword evidence="3 7" id="KW-0997">Cell inner membrane</keyword>
<evidence type="ECO:0000256" key="1">
    <source>
        <dbReference type="ARBA" id="ARBA00004429"/>
    </source>
</evidence>
<keyword evidence="2" id="KW-1003">Cell membrane</keyword>
<evidence type="ECO:0000313" key="11">
    <source>
        <dbReference type="Proteomes" id="UP001243846"/>
    </source>
</evidence>
<evidence type="ECO:0000256" key="7">
    <source>
        <dbReference type="RuleBase" id="RU369079"/>
    </source>
</evidence>
<feature type="transmembrane region" description="Helical" evidence="8">
    <location>
        <begin position="99"/>
        <end position="124"/>
    </location>
</feature>
<dbReference type="PANTHER" id="PTHR33362">
    <property type="entry name" value="SIALIC ACID TRAP TRANSPORTER PERMEASE PROTEIN SIAT-RELATED"/>
    <property type="match status" value="1"/>
</dbReference>
<evidence type="ECO:0000256" key="5">
    <source>
        <dbReference type="ARBA" id="ARBA00022989"/>
    </source>
</evidence>
<dbReference type="Proteomes" id="UP001243846">
    <property type="component" value="Unassembled WGS sequence"/>
</dbReference>
<organism evidence="10 11">
    <name type="scientific">Paracoccus cavernae</name>
    <dbReference type="NCBI Taxonomy" id="1571207"/>
    <lineage>
        <taxon>Bacteria</taxon>
        <taxon>Pseudomonadati</taxon>
        <taxon>Pseudomonadota</taxon>
        <taxon>Alphaproteobacteria</taxon>
        <taxon>Rhodobacterales</taxon>
        <taxon>Paracoccaceae</taxon>
        <taxon>Paracoccus</taxon>
    </lineage>
</organism>
<feature type="domain" description="TRAP C4-dicarboxylate transport system permease DctM subunit" evidence="9">
    <location>
        <begin position="8"/>
        <end position="203"/>
    </location>
</feature>
<reference evidence="11" key="1">
    <citation type="journal article" date="2019" name="Int. J. Syst. Evol. Microbiol.">
        <title>The Global Catalogue of Microorganisms (GCM) 10K type strain sequencing project: providing services to taxonomists for standard genome sequencing and annotation.</title>
        <authorList>
            <consortium name="The Broad Institute Genomics Platform"/>
            <consortium name="The Broad Institute Genome Sequencing Center for Infectious Disease"/>
            <person name="Wu L."/>
            <person name="Ma J."/>
        </authorList>
    </citation>
    <scope>NUCLEOTIDE SEQUENCE [LARGE SCALE GENOMIC DNA]</scope>
    <source>
        <strain evidence="11">CECT 8482</strain>
    </source>
</reference>
<dbReference type="InterPro" id="IPR004681">
    <property type="entry name" value="TRAP_DctM"/>
</dbReference>
<dbReference type="InterPro" id="IPR010656">
    <property type="entry name" value="DctM"/>
</dbReference>
<evidence type="ECO:0000313" key="10">
    <source>
        <dbReference type="EMBL" id="MDN3713848.1"/>
    </source>
</evidence>
<evidence type="ECO:0000256" key="6">
    <source>
        <dbReference type="ARBA" id="ARBA00023136"/>
    </source>
</evidence>
<comment type="subcellular location">
    <subcellularLocation>
        <location evidence="1 7">Cell inner membrane</location>
        <topology evidence="1 7">Multi-pass membrane protein</topology>
    </subcellularLocation>
</comment>
<comment type="function">
    <text evidence="7">Part of the tripartite ATP-independent periplasmic (TRAP) transport system.</text>
</comment>
<feature type="transmembrane region" description="Helical" evidence="8">
    <location>
        <begin position="171"/>
        <end position="193"/>
    </location>
</feature>